<dbReference type="AlphaFoldDB" id="A0AAV3U8P2"/>
<dbReference type="NCBIfam" id="TIGR01730">
    <property type="entry name" value="RND_mfp"/>
    <property type="match status" value="1"/>
</dbReference>
<dbReference type="Pfam" id="PF25917">
    <property type="entry name" value="BSH_RND"/>
    <property type="match status" value="1"/>
</dbReference>
<dbReference type="GO" id="GO:0015562">
    <property type="term" value="F:efflux transmembrane transporter activity"/>
    <property type="evidence" value="ECO:0007669"/>
    <property type="project" value="TreeGrafter"/>
</dbReference>
<dbReference type="InterPro" id="IPR058792">
    <property type="entry name" value="Beta-barrel_RND_2"/>
</dbReference>
<dbReference type="PANTHER" id="PTHR30469:SF15">
    <property type="entry name" value="HLYD FAMILY OF SECRETION PROTEINS"/>
    <property type="match status" value="1"/>
</dbReference>
<evidence type="ECO:0000256" key="2">
    <source>
        <dbReference type="SAM" id="Coils"/>
    </source>
</evidence>
<keyword evidence="8" id="KW-1185">Reference proteome</keyword>
<evidence type="ECO:0000256" key="3">
    <source>
        <dbReference type="SAM" id="SignalP"/>
    </source>
</evidence>
<dbReference type="InterPro" id="IPR006143">
    <property type="entry name" value="RND_pump_MFP"/>
</dbReference>
<reference evidence="8" key="1">
    <citation type="journal article" date="2019" name="Int. J. Syst. Evol. Microbiol.">
        <title>The Global Catalogue of Microorganisms (GCM) 10K type strain sequencing project: providing services to taxonomists for standard genome sequencing and annotation.</title>
        <authorList>
            <consortium name="The Broad Institute Genomics Platform"/>
            <consortium name="The Broad Institute Genome Sequencing Center for Infectious Disease"/>
            <person name="Wu L."/>
            <person name="Ma J."/>
        </authorList>
    </citation>
    <scope>NUCLEOTIDE SEQUENCE [LARGE SCALE GENOMIC DNA]</scope>
    <source>
        <strain evidence="8">JCM 19134</strain>
    </source>
</reference>
<dbReference type="RefSeq" id="WP_345427689.1">
    <property type="nucleotide sequence ID" value="NZ_AP031496.1"/>
</dbReference>
<feature type="coiled-coil region" evidence="2">
    <location>
        <begin position="90"/>
        <end position="124"/>
    </location>
</feature>
<evidence type="ECO:0000313" key="8">
    <source>
        <dbReference type="Proteomes" id="UP001409585"/>
    </source>
</evidence>
<evidence type="ECO:0000259" key="5">
    <source>
        <dbReference type="Pfam" id="PF25954"/>
    </source>
</evidence>
<name>A0AAV3U8P2_9ALTE</name>
<accession>A0AAV3U8P2</accession>
<dbReference type="InterPro" id="IPR058637">
    <property type="entry name" value="YknX-like_C"/>
</dbReference>
<evidence type="ECO:0000259" key="4">
    <source>
        <dbReference type="Pfam" id="PF25917"/>
    </source>
</evidence>
<sequence length="359" mass="38592">MDNPLRLRVAHAALLACLLSPCLSYAQNTAPVSVAEPQSQAASQSIQLSGTVRAVQVSNLSARVDGAVDKLLIDDGSRVQAGDVLIELDDSLEKIELSRLRAELERAQAEAGEAQRLVSEAQRLSQQKHIALTELALRQANQATTQAALKGAQAAVAAQQQRLQYHKITAPFTGVVSQRLTEQGEWITRGTAVLELVATEATYLDVEIPQSLFYSLSSNTQVEIKPDTNPNTILPARIHTSIPVANAVSRTFRLRLVADNPGNALPPGSSATATFSTAQADDSVLTVPRDAILRNPDNSFAVFIVDEQSDPAIAKRQPVKVGQILGDQIEVISGLDANSQVVVRGNEILRNNQPIKIVR</sequence>
<dbReference type="Proteomes" id="UP001409585">
    <property type="component" value="Unassembled WGS sequence"/>
</dbReference>
<evidence type="ECO:0000313" key="7">
    <source>
        <dbReference type="EMBL" id="GAA4959505.1"/>
    </source>
</evidence>
<feature type="chain" id="PRO_5043562334" evidence="3">
    <location>
        <begin position="27"/>
        <end position="359"/>
    </location>
</feature>
<evidence type="ECO:0000259" key="6">
    <source>
        <dbReference type="Pfam" id="PF25989"/>
    </source>
</evidence>
<gene>
    <name evidence="7" type="ORF">GCM10025791_45650</name>
</gene>
<protein>
    <submittedName>
        <fullName evidence="7">Efflux RND transporter periplasmic adaptor subunit</fullName>
    </submittedName>
</protein>
<organism evidence="7 8">
    <name type="scientific">Halioxenophilus aromaticivorans</name>
    <dbReference type="NCBI Taxonomy" id="1306992"/>
    <lineage>
        <taxon>Bacteria</taxon>
        <taxon>Pseudomonadati</taxon>
        <taxon>Pseudomonadota</taxon>
        <taxon>Gammaproteobacteria</taxon>
        <taxon>Alteromonadales</taxon>
        <taxon>Alteromonadaceae</taxon>
        <taxon>Halioxenophilus</taxon>
    </lineage>
</organism>
<feature type="domain" description="YknX-like C-terminal permuted SH3-like" evidence="6">
    <location>
        <begin position="284"/>
        <end position="356"/>
    </location>
</feature>
<proteinExistence type="inferred from homology"/>
<evidence type="ECO:0000256" key="1">
    <source>
        <dbReference type="ARBA" id="ARBA00009477"/>
    </source>
</evidence>
<dbReference type="InterPro" id="IPR058625">
    <property type="entry name" value="MdtA-like_BSH"/>
</dbReference>
<dbReference type="GO" id="GO:1990281">
    <property type="term" value="C:efflux pump complex"/>
    <property type="evidence" value="ECO:0007669"/>
    <property type="project" value="TreeGrafter"/>
</dbReference>
<keyword evidence="2" id="KW-0175">Coiled coil</keyword>
<dbReference type="PANTHER" id="PTHR30469">
    <property type="entry name" value="MULTIDRUG RESISTANCE PROTEIN MDTA"/>
    <property type="match status" value="1"/>
</dbReference>
<dbReference type="Gene3D" id="1.10.287.470">
    <property type="entry name" value="Helix hairpin bin"/>
    <property type="match status" value="1"/>
</dbReference>
<dbReference type="EMBL" id="BAABLX010000078">
    <property type="protein sequence ID" value="GAA4959505.1"/>
    <property type="molecule type" value="Genomic_DNA"/>
</dbReference>
<feature type="domain" description="Multidrug resistance protein MdtA-like barrel-sandwich hybrid" evidence="4">
    <location>
        <begin position="59"/>
        <end position="193"/>
    </location>
</feature>
<feature type="domain" description="CusB-like beta-barrel" evidence="5">
    <location>
        <begin position="204"/>
        <end position="278"/>
    </location>
</feature>
<comment type="similarity">
    <text evidence="1">Belongs to the membrane fusion protein (MFP) (TC 8.A.1) family.</text>
</comment>
<dbReference type="Pfam" id="PF25989">
    <property type="entry name" value="YknX_C"/>
    <property type="match status" value="1"/>
</dbReference>
<dbReference type="Gene3D" id="2.40.50.100">
    <property type="match status" value="1"/>
</dbReference>
<dbReference type="Gene3D" id="2.40.30.170">
    <property type="match status" value="1"/>
</dbReference>
<dbReference type="Gene3D" id="2.40.420.20">
    <property type="match status" value="1"/>
</dbReference>
<feature type="signal peptide" evidence="3">
    <location>
        <begin position="1"/>
        <end position="26"/>
    </location>
</feature>
<dbReference type="SUPFAM" id="SSF111369">
    <property type="entry name" value="HlyD-like secretion proteins"/>
    <property type="match status" value="1"/>
</dbReference>
<dbReference type="Pfam" id="PF25954">
    <property type="entry name" value="Beta-barrel_RND_2"/>
    <property type="match status" value="1"/>
</dbReference>
<keyword evidence="3" id="KW-0732">Signal</keyword>
<comment type="caution">
    <text evidence="7">The sequence shown here is derived from an EMBL/GenBank/DDBJ whole genome shotgun (WGS) entry which is preliminary data.</text>
</comment>